<dbReference type="EMBL" id="BQXS01011684">
    <property type="protein sequence ID" value="GKT15586.1"/>
    <property type="molecule type" value="Genomic_DNA"/>
</dbReference>
<proteinExistence type="predicted"/>
<gene>
    <name evidence="1" type="ORF">ADUPG1_010744</name>
</gene>
<evidence type="ECO:0000313" key="2">
    <source>
        <dbReference type="Proteomes" id="UP001057375"/>
    </source>
</evidence>
<comment type="caution">
    <text evidence="1">The sequence shown here is derived from an EMBL/GenBank/DDBJ whole genome shotgun (WGS) entry which is preliminary data.</text>
</comment>
<organism evidence="1 2">
    <name type="scientific">Aduncisulcus paluster</name>
    <dbReference type="NCBI Taxonomy" id="2918883"/>
    <lineage>
        <taxon>Eukaryota</taxon>
        <taxon>Metamonada</taxon>
        <taxon>Carpediemonas-like organisms</taxon>
        <taxon>Aduncisulcus</taxon>
    </lineage>
</organism>
<dbReference type="Proteomes" id="UP001057375">
    <property type="component" value="Unassembled WGS sequence"/>
</dbReference>
<sequence>MGLKISEEEMRKKIEYFLEHKLMSQYAYSINEVETTLKHVSFAVEFYRRQTAKETVPRRTATLTFYLVPEGDNVKFRFRIGHAAFIHSVDQLHGNLSHIDKIITEELRKLDGSKWEE</sequence>
<reference evidence="1" key="1">
    <citation type="submission" date="2022-03" db="EMBL/GenBank/DDBJ databases">
        <title>Draft genome sequence of Aduncisulcus paluster, a free-living microaerophilic Fornicata.</title>
        <authorList>
            <person name="Yuyama I."/>
            <person name="Kume K."/>
            <person name="Tamura T."/>
            <person name="Inagaki Y."/>
            <person name="Hashimoto T."/>
        </authorList>
    </citation>
    <scope>NUCLEOTIDE SEQUENCE</scope>
    <source>
        <strain evidence="1">NY0171</strain>
    </source>
</reference>
<evidence type="ECO:0000313" key="1">
    <source>
        <dbReference type="EMBL" id="GKT15586.1"/>
    </source>
</evidence>
<accession>A0ABQ5JTT3</accession>
<name>A0ABQ5JTT3_9EUKA</name>
<keyword evidence="2" id="KW-1185">Reference proteome</keyword>
<protein>
    <submittedName>
        <fullName evidence="1">Uncharacterized protein</fullName>
    </submittedName>
</protein>